<dbReference type="Pfam" id="PF07707">
    <property type="entry name" value="BACK"/>
    <property type="match status" value="1"/>
</dbReference>
<dbReference type="EMBL" id="CAJVPP010005444">
    <property type="protein sequence ID" value="CAG8665251.1"/>
    <property type="molecule type" value="Genomic_DNA"/>
</dbReference>
<sequence length="445" mass="51497">MTSVFHSGLSKDFSLILNDADDYNVIIQVVPITKKNDMIMFEKPNITPTVFEMVLKFLYTGEVNLVDQSGEDIFGLLIASDELLLDELFKYVQDHLFEKHTSWMHSNFVLVLHFVFKLASCKKLQDYCLQSICTDPQPFINSKSFSSLDKDVLLGLLKRDDFQVEEIVIWNCLINWVIEQTPGLGSKNCNRTKWNQENFEELKKTLEQFISLIRFVEISPKDFFDKIRPYKAAIPNHIYEEIEEFYYKKTFPKSTNLIPRSRKFQIEIESQVIKPDLANVIAHWIERKDDVKLLLREKYKFELIYRSSQDGLTHQALRSKCNNQGSCLVLVKQPSTTKIYGGYNPLGFTSGSQSLVTNESFTFSFENDKDTTSMKISRVVKTNYAMWEHNGNGFNFGSTFYMIDQSIYLNYNGNYDGNVVANSSFNSNFVPSLIEVFKVIPNVSK</sequence>
<dbReference type="Proteomes" id="UP000789375">
    <property type="component" value="Unassembled WGS sequence"/>
</dbReference>
<dbReference type="InterPro" id="IPR011705">
    <property type="entry name" value="BACK"/>
</dbReference>
<dbReference type="SMART" id="SM00875">
    <property type="entry name" value="BACK"/>
    <property type="match status" value="1"/>
</dbReference>
<dbReference type="PANTHER" id="PTHR45774:SF3">
    <property type="entry name" value="BTB (POZ) DOMAIN-CONTAINING 2B-RELATED"/>
    <property type="match status" value="1"/>
</dbReference>
<dbReference type="PANTHER" id="PTHR45774">
    <property type="entry name" value="BTB/POZ DOMAIN-CONTAINING"/>
    <property type="match status" value="1"/>
</dbReference>
<dbReference type="Gene3D" id="3.30.710.10">
    <property type="entry name" value="Potassium Channel Kv1.1, Chain A"/>
    <property type="match status" value="1"/>
</dbReference>
<accession>A0A9N9E9R1</accession>
<proteinExistence type="predicted"/>
<dbReference type="InterPro" id="IPR006571">
    <property type="entry name" value="TLDc_dom"/>
</dbReference>
<organism evidence="2 3">
    <name type="scientific">Funneliformis mosseae</name>
    <name type="common">Endomycorrhizal fungus</name>
    <name type="synonym">Glomus mosseae</name>
    <dbReference type="NCBI Taxonomy" id="27381"/>
    <lineage>
        <taxon>Eukaryota</taxon>
        <taxon>Fungi</taxon>
        <taxon>Fungi incertae sedis</taxon>
        <taxon>Mucoromycota</taxon>
        <taxon>Glomeromycotina</taxon>
        <taxon>Glomeromycetes</taxon>
        <taxon>Glomerales</taxon>
        <taxon>Glomeraceae</taxon>
        <taxon>Funneliformis</taxon>
    </lineage>
</organism>
<name>A0A9N9E9R1_FUNMO</name>
<evidence type="ECO:0000259" key="1">
    <source>
        <dbReference type="PROSITE" id="PS51886"/>
    </source>
</evidence>
<dbReference type="Pfam" id="PF00651">
    <property type="entry name" value="BTB"/>
    <property type="match status" value="1"/>
</dbReference>
<comment type="caution">
    <text evidence="2">The sequence shown here is derived from an EMBL/GenBank/DDBJ whole genome shotgun (WGS) entry which is preliminary data.</text>
</comment>
<dbReference type="Pfam" id="PF07534">
    <property type="entry name" value="TLD"/>
    <property type="match status" value="1"/>
</dbReference>
<dbReference type="Gene3D" id="1.25.40.420">
    <property type="match status" value="1"/>
</dbReference>
<feature type="domain" description="TLDc" evidence="1">
    <location>
        <begin position="271"/>
        <end position="440"/>
    </location>
</feature>
<dbReference type="AlphaFoldDB" id="A0A9N9E9R1"/>
<dbReference type="InterPro" id="IPR000210">
    <property type="entry name" value="BTB/POZ_dom"/>
</dbReference>
<evidence type="ECO:0000313" key="3">
    <source>
        <dbReference type="Proteomes" id="UP000789375"/>
    </source>
</evidence>
<keyword evidence="3" id="KW-1185">Reference proteome</keyword>
<protein>
    <submittedName>
        <fullName evidence="2">10596_t:CDS:1</fullName>
    </submittedName>
</protein>
<dbReference type="SUPFAM" id="SSF54695">
    <property type="entry name" value="POZ domain"/>
    <property type="match status" value="1"/>
</dbReference>
<dbReference type="InterPro" id="IPR011333">
    <property type="entry name" value="SKP1/BTB/POZ_sf"/>
</dbReference>
<gene>
    <name evidence="2" type="ORF">FMOSSE_LOCUS12137</name>
</gene>
<evidence type="ECO:0000313" key="2">
    <source>
        <dbReference type="EMBL" id="CAG8665251.1"/>
    </source>
</evidence>
<dbReference type="PROSITE" id="PS51886">
    <property type="entry name" value="TLDC"/>
    <property type="match status" value="1"/>
</dbReference>
<reference evidence="2" key="1">
    <citation type="submission" date="2021-06" db="EMBL/GenBank/DDBJ databases">
        <authorList>
            <person name="Kallberg Y."/>
            <person name="Tangrot J."/>
            <person name="Rosling A."/>
        </authorList>
    </citation>
    <scope>NUCLEOTIDE SEQUENCE</scope>
    <source>
        <strain evidence="2">87-6 pot B 2015</strain>
    </source>
</reference>